<dbReference type="PROSITE" id="PS51186">
    <property type="entry name" value="GNAT"/>
    <property type="match status" value="1"/>
</dbReference>
<dbReference type="PANTHER" id="PTHR43441:SF11">
    <property type="entry name" value="RIBOSOMAL-PROTEIN-SERINE ACETYLTRANSFERASE"/>
    <property type="match status" value="1"/>
</dbReference>
<evidence type="ECO:0000313" key="3">
    <source>
        <dbReference type="Proteomes" id="UP000326852"/>
    </source>
</evidence>
<reference evidence="2 3" key="1">
    <citation type="submission" date="2019-08" db="EMBL/GenBank/DDBJ databases">
        <title>Arthrobacter sp. nov., isolated from plateau pika and Tibetan wild ass.</title>
        <authorList>
            <person name="Ge Y."/>
        </authorList>
    </citation>
    <scope>NUCLEOTIDE SEQUENCE [LARGE SCALE GENOMIC DNA]</scope>
    <source>
        <strain evidence="2 3">785</strain>
    </source>
</reference>
<dbReference type="SUPFAM" id="SSF55729">
    <property type="entry name" value="Acyl-CoA N-acyltransferases (Nat)"/>
    <property type="match status" value="1"/>
</dbReference>
<evidence type="ECO:0000313" key="2">
    <source>
        <dbReference type="EMBL" id="KAD3456170.1"/>
    </source>
</evidence>
<dbReference type="PANTHER" id="PTHR43441">
    <property type="entry name" value="RIBOSOMAL-PROTEIN-SERINE ACETYLTRANSFERASE"/>
    <property type="match status" value="1"/>
</dbReference>
<dbReference type="InterPro" id="IPR051908">
    <property type="entry name" value="Ribosomal_N-acetyltransferase"/>
</dbReference>
<dbReference type="Gene3D" id="3.40.630.30">
    <property type="match status" value="1"/>
</dbReference>
<proteinExistence type="predicted"/>
<dbReference type="InterPro" id="IPR000182">
    <property type="entry name" value="GNAT_dom"/>
</dbReference>
<dbReference type="GO" id="GO:0005737">
    <property type="term" value="C:cytoplasm"/>
    <property type="evidence" value="ECO:0007669"/>
    <property type="project" value="TreeGrafter"/>
</dbReference>
<organism evidence="2 3">
    <name type="scientific">Arthrobacter yangruifuii</name>
    <dbReference type="NCBI Taxonomy" id="2606616"/>
    <lineage>
        <taxon>Bacteria</taxon>
        <taxon>Bacillati</taxon>
        <taxon>Actinomycetota</taxon>
        <taxon>Actinomycetes</taxon>
        <taxon>Micrococcales</taxon>
        <taxon>Micrococcaceae</taxon>
        <taxon>Arthrobacter</taxon>
    </lineage>
</organism>
<accession>A0A5N6MEW7</accession>
<gene>
    <name evidence="2" type="ORF">GD627_15460</name>
</gene>
<feature type="domain" description="N-acetyltransferase" evidence="1">
    <location>
        <begin position="8"/>
        <end position="163"/>
    </location>
</feature>
<keyword evidence="3" id="KW-1185">Reference proteome</keyword>
<dbReference type="InterPro" id="IPR016181">
    <property type="entry name" value="Acyl_CoA_acyltransferase"/>
</dbReference>
<keyword evidence="2" id="KW-0808">Transferase</keyword>
<comment type="caution">
    <text evidence="2">The sequence shown here is derived from an EMBL/GenBank/DDBJ whole genome shotgun (WGS) entry which is preliminary data.</text>
</comment>
<dbReference type="EMBL" id="VTFX01000006">
    <property type="protein sequence ID" value="KAD3456170.1"/>
    <property type="molecule type" value="Genomic_DNA"/>
</dbReference>
<dbReference type="AlphaFoldDB" id="A0A5N6MEW7"/>
<dbReference type="Proteomes" id="UP000326852">
    <property type="component" value="Unassembled WGS sequence"/>
</dbReference>
<sequence>MLLTGPRLQLRDFTPDDVGAVHAFASDPLVTQWSTWGPNTLAQTQDFIDDAAAEPGRPGRTRFTLAVVVRDRVVGSAAVWTTSAADRNGELGYTLDRGVWGQGMATESAALLLDLAFGPMGLARVEATCHPENAGSVRVLEKNGFVFEGRLREHRVVDGHRRDSLLFSALRSDRSSSGRLPAHRELLDRVPDRLAADSPASLP</sequence>
<protein>
    <submittedName>
        <fullName evidence="2">GNAT family N-acetyltransferase</fullName>
    </submittedName>
</protein>
<dbReference type="GO" id="GO:1990189">
    <property type="term" value="F:protein N-terminal-serine acetyltransferase activity"/>
    <property type="evidence" value="ECO:0007669"/>
    <property type="project" value="TreeGrafter"/>
</dbReference>
<evidence type="ECO:0000259" key="1">
    <source>
        <dbReference type="PROSITE" id="PS51186"/>
    </source>
</evidence>
<dbReference type="GO" id="GO:0008999">
    <property type="term" value="F:protein-N-terminal-alanine acetyltransferase activity"/>
    <property type="evidence" value="ECO:0007669"/>
    <property type="project" value="TreeGrafter"/>
</dbReference>
<dbReference type="Pfam" id="PF13302">
    <property type="entry name" value="Acetyltransf_3"/>
    <property type="match status" value="1"/>
</dbReference>
<name>A0A5N6MEW7_9MICC</name>